<accession>A0ABP8FT86</accession>
<feature type="domain" description="Outer membrane protein beta-barrel" evidence="1">
    <location>
        <begin position="13"/>
        <end position="208"/>
    </location>
</feature>
<gene>
    <name evidence="2" type="ORF">GCM10023143_19080</name>
</gene>
<dbReference type="InterPro" id="IPR025665">
    <property type="entry name" value="Beta-barrel_OMP_2"/>
</dbReference>
<dbReference type="Gene3D" id="2.40.160.60">
    <property type="entry name" value="Outer membrane protein transport protein (OMPP1/FadL/TodX)"/>
    <property type="match status" value="1"/>
</dbReference>
<proteinExistence type="predicted"/>
<protein>
    <recommendedName>
        <fullName evidence="1">Outer membrane protein beta-barrel domain-containing protein</fullName>
    </recommendedName>
</protein>
<dbReference type="Pfam" id="PF13568">
    <property type="entry name" value="OMP_b-brl_2"/>
    <property type="match status" value="1"/>
</dbReference>
<organism evidence="2 3">
    <name type="scientific">Compostibacter hankyongensis</name>
    <dbReference type="NCBI Taxonomy" id="1007089"/>
    <lineage>
        <taxon>Bacteria</taxon>
        <taxon>Pseudomonadati</taxon>
        <taxon>Bacteroidota</taxon>
        <taxon>Chitinophagia</taxon>
        <taxon>Chitinophagales</taxon>
        <taxon>Chitinophagaceae</taxon>
        <taxon>Compostibacter</taxon>
    </lineage>
</organism>
<name>A0ABP8FT86_9BACT</name>
<comment type="caution">
    <text evidence="2">The sequence shown here is derived from an EMBL/GenBank/DDBJ whole genome shotgun (WGS) entry which is preliminary data.</text>
</comment>
<dbReference type="Proteomes" id="UP001501207">
    <property type="component" value="Unassembled WGS sequence"/>
</dbReference>
<evidence type="ECO:0000259" key="1">
    <source>
        <dbReference type="Pfam" id="PF13568"/>
    </source>
</evidence>
<keyword evidence="3" id="KW-1185">Reference proteome</keyword>
<sequence length="235" mass="26144">MTAPASTPPAAARGLQWGIRLNVNSAGSFGDAQSNFNPLMKGAPLDVYPGVFVRHPLSQKLDLQAGIALASPVDLQREKLVHTMMRPERAVSPQATYAQENITFDRLYYIDVPLTLQYRLSSRFSVGSGLQVSVLQKAIGEKQFQEYDRMDMMIARDPEVPEPENVTRSAATGESLNKLDLRWVLGAHYRLGVRWEISAQYQKGLSGIVKDNAFGQQYHVRNSFLQAGVGFRFGK</sequence>
<reference evidence="3" key="1">
    <citation type="journal article" date="2019" name="Int. J. Syst. Evol. Microbiol.">
        <title>The Global Catalogue of Microorganisms (GCM) 10K type strain sequencing project: providing services to taxonomists for standard genome sequencing and annotation.</title>
        <authorList>
            <consortium name="The Broad Institute Genomics Platform"/>
            <consortium name="The Broad Institute Genome Sequencing Center for Infectious Disease"/>
            <person name="Wu L."/>
            <person name="Ma J."/>
        </authorList>
    </citation>
    <scope>NUCLEOTIDE SEQUENCE [LARGE SCALE GENOMIC DNA]</scope>
    <source>
        <strain evidence="3">JCM 17664</strain>
    </source>
</reference>
<evidence type="ECO:0000313" key="2">
    <source>
        <dbReference type="EMBL" id="GAA4310554.1"/>
    </source>
</evidence>
<dbReference type="EMBL" id="BAABFN010000004">
    <property type="protein sequence ID" value="GAA4310554.1"/>
    <property type="molecule type" value="Genomic_DNA"/>
</dbReference>
<evidence type="ECO:0000313" key="3">
    <source>
        <dbReference type="Proteomes" id="UP001501207"/>
    </source>
</evidence>